<sequence length="54" mass="5552">MTAAKAPTKPNVLTSRQNVDKGDDEGSCSASGFEAAVSWVVMVPESSGAPSARR</sequence>
<evidence type="ECO:0000256" key="1">
    <source>
        <dbReference type="SAM" id="MobiDB-lite"/>
    </source>
</evidence>
<dbReference type="Proteomes" id="UP001501288">
    <property type="component" value="Unassembled WGS sequence"/>
</dbReference>
<name>A0ABN2AXQ9_9MICO</name>
<reference evidence="2 3" key="1">
    <citation type="journal article" date="2019" name="Int. J. Syst. Evol. Microbiol.">
        <title>The Global Catalogue of Microorganisms (GCM) 10K type strain sequencing project: providing services to taxonomists for standard genome sequencing and annotation.</title>
        <authorList>
            <consortium name="The Broad Institute Genomics Platform"/>
            <consortium name="The Broad Institute Genome Sequencing Center for Infectious Disease"/>
            <person name="Wu L."/>
            <person name="Ma J."/>
        </authorList>
    </citation>
    <scope>NUCLEOTIDE SEQUENCE [LARGE SCALE GENOMIC DNA]</scope>
    <source>
        <strain evidence="2 3">JCM 14588</strain>
    </source>
</reference>
<feature type="region of interest" description="Disordered" evidence="1">
    <location>
        <begin position="1"/>
        <end position="29"/>
    </location>
</feature>
<gene>
    <name evidence="2" type="ORF">GCM10009762_00420</name>
</gene>
<proteinExistence type="predicted"/>
<protein>
    <submittedName>
        <fullName evidence="2">Uncharacterized protein</fullName>
    </submittedName>
</protein>
<dbReference type="EMBL" id="BAAANV010000002">
    <property type="protein sequence ID" value="GAA1529803.1"/>
    <property type="molecule type" value="Genomic_DNA"/>
</dbReference>
<keyword evidence="3" id="KW-1185">Reference proteome</keyword>
<organism evidence="2 3">
    <name type="scientific">Dermacoccus barathri</name>
    <dbReference type="NCBI Taxonomy" id="322601"/>
    <lineage>
        <taxon>Bacteria</taxon>
        <taxon>Bacillati</taxon>
        <taxon>Actinomycetota</taxon>
        <taxon>Actinomycetes</taxon>
        <taxon>Micrococcales</taxon>
        <taxon>Dermacoccaceae</taxon>
        <taxon>Dermacoccus</taxon>
    </lineage>
</organism>
<evidence type="ECO:0000313" key="2">
    <source>
        <dbReference type="EMBL" id="GAA1529803.1"/>
    </source>
</evidence>
<comment type="caution">
    <text evidence="2">The sequence shown here is derived from an EMBL/GenBank/DDBJ whole genome shotgun (WGS) entry which is preliminary data.</text>
</comment>
<accession>A0ABN2AXQ9</accession>
<evidence type="ECO:0000313" key="3">
    <source>
        <dbReference type="Proteomes" id="UP001501288"/>
    </source>
</evidence>